<feature type="transmembrane region" description="Helical" evidence="8">
    <location>
        <begin position="139"/>
        <end position="157"/>
    </location>
</feature>
<feature type="transmembrane region" description="Helical" evidence="8">
    <location>
        <begin position="45"/>
        <end position="63"/>
    </location>
</feature>
<keyword evidence="4" id="KW-0997">Cell inner membrane</keyword>
<evidence type="ECO:0000313" key="12">
    <source>
        <dbReference type="Proteomes" id="UP000234881"/>
    </source>
</evidence>
<feature type="transmembrane region" description="Helical" evidence="8">
    <location>
        <begin position="365"/>
        <end position="383"/>
    </location>
</feature>
<dbReference type="PROSITE" id="PS50850">
    <property type="entry name" value="MFS"/>
    <property type="match status" value="1"/>
</dbReference>
<accession>A0A2N5XWT1</accession>
<evidence type="ECO:0000256" key="6">
    <source>
        <dbReference type="ARBA" id="ARBA00022989"/>
    </source>
</evidence>
<name>A0A2N5XWT1_9HYPH</name>
<gene>
    <name evidence="11" type="ORF">C0081_01100</name>
    <name evidence="10" type="ORF">C0081_19140</name>
</gene>
<dbReference type="OrthoDB" id="9150135at2"/>
<organism evidence="11 12">
    <name type="scientific">Cohaesibacter celericrescens</name>
    <dbReference type="NCBI Taxonomy" id="2067669"/>
    <lineage>
        <taxon>Bacteria</taxon>
        <taxon>Pseudomonadati</taxon>
        <taxon>Pseudomonadota</taxon>
        <taxon>Alphaproteobacteria</taxon>
        <taxon>Hyphomicrobiales</taxon>
        <taxon>Cohaesibacteraceae</taxon>
    </lineage>
</organism>
<dbReference type="NCBIfam" id="NF037955">
    <property type="entry name" value="mfs"/>
    <property type="match status" value="1"/>
</dbReference>
<dbReference type="InterPro" id="IPR036259">
    <property type="entry name" value="MFS_trans_sf"/>
</dbReference>
<dbReference type="InterPro" id="IPR020846">
    <property type="entry name" value="MFS_dom"/>
</dbReference>
<dbReference type="PANTHER" id="PTHR23522">
    <property type="entry name" value="BLL5896 PROTEIN"/>
    <property type="match status" value="1"/>
</dbReference>
<keyword evidence="2" id="KW-0813">Transport</keyword>
<evidence type="ECO:0000313" key="10">
    <source>
        <dbReference type="EMBL" id="PLW75461.1"/>
    </source>
</evidence>
<comment type="caution">
    <text evidence="11">The sequence shown here is derived from an EMBL/GenBank/DDBJ whole genome shotgun (WGS) entry which is preliminary data.</text>
</comment>
<feature type="transmembrane region" description="Helical" evidence="8">
    <location>
        <begin position="210"/>
        <end position="236"/>
    </location>
</feature>
<evidence type="ECO:0000256" key="4">
    <source>
        <dbReference type="ARBA" id="ARBA00022519"/>
    </source>
</evidence>
<dbReference type="RefSeq" id="WP_101531952.1">
    <property type="nucleotide sequence ID" value="NZ_PKUQ01000001.1"/>
</dbReference>
<feature type="domain" description="Major facilitator superfamily (MFS) profile" evidence="9">
    <location>
        <begin position="1"/>
        <end position="388"/>
    </location>
</feature>
<dbReference type="PIRSF" id="PIRSF004925">
    <property type="entry name" value="HcaT"/>
    <property type="match status" value="1"/>
</dbReference>
<proteinExistence type="predicted"/>
<keyword evidence="12" id="KW-1185">Reference proteome</keyword>
<evidence type="ECO:0000256" key="1">
    <source>
        <dbReference type="ARBA" id="ARBA00004429"/>
    </source>
</evidence>
<dbReference type="AlphaFoldDB" id="A0A2N5XWT1"/>
<evidence type="ECO:0000256" key="2">
    <source>
        <dbReference type="ARBA" id="ARBA00022448"/>
    </source>
</evidence>
<dbReference type="GO" id="GO:0015528">
    <property type="term" value="F:lactose:proton symporter activity"/>
    <property type="evidence" value="ECO:0007669"/>
    <property type="project" value="TreeGrafter"/>
</dbReference>
<evidence type="ECO:0000313" key="11">
    <source>
        <dbReference type="EMBL" id="PLW78868.1"/>
    </source>
</evidence>
<dbReference type="GO" id="GO:0005886">
    <property type="term" value="C:plasma membrane"/>
    <property type="evidence" value="ECO:0007669"/>
    <property type="project" value="UniProtKB-SubCell"/>
</dbReference>
<evidence type="ECO:0000256" key="7">
    <source>
        <dbReference type="ARBA" id="ARBA00023136"/>
    </source>
</evidence>
<reference evidence="11 12" key="1">
    <citation type="submission" date="2018-01" db="EMBL/GenBank/DDBJ databases">
        <title>The draft genome sequence of Cohaesibacter sp. H1304.</title>
        <authorList>
            <person name="Wang N.-N."/>
            <person name="Du Z.-J."/>
        </authorList>
    </citation>
    <scope>NUCLEOTIDE SEQUENCE [LARGE SCALE GENOMIC DNA]</scope>
    <source>
        <strain evidence="11 12">H1304</strain>
    </source>
</reference>
<dbReference type="EMBL" id="PKUQ01000001">
    <property type="protein sequence ID" value="PLW78868.1"/>
    <property type="molecule type" value="Genomic_DNA"/>
</dbReference>
<feature type="transmembrane region" description="Helical" evidence="8">
    <location>
        <begin position="9"/>
        <end position="33"/>
    </location>
</feature>
<evidence type="ECO:0000256" key="8">
    <source>
        <dbReference type="SAM" id="Phobius"/>
    </source>
</evidence>
<dbReference type="SUPFAM" id="SSF103473">
    <property type="entry name" value="MFS general substrate transporter"/>
    <property type="match status" value="1"/>
</dbReference>
<feature type="transmembrane region" description="Helical" evidence="8">
    <location>
        <begin position="300"/>
        <end position="323"/>
    </location>
</feature>
<keyword evidence="7 8" id="KW-0472">Membrane</keyword>
<dbReference type="Pfam" id="PF12832">
    <property type="entry name" value="MFS_1_like"/>
    <property type="match status" value="1"/>
</dbReference>
<comment type="subcellular location">
    <subcellularLocation>
        <location evidence="1">Cell inner membrane</location>
        <topology evidence="1">Multi-pass membrane protein</topology>
    </subcellularLocation>
</comment>
<feature type="transmembrane region" description="Helical" evidence="8">
    <location>
        <begin position="163"/>
        <end position="181"/>
    </location>
</feature>
<dbReference type="Gene3D" id="1.20.1250.20">
    <property type="entry name" value="MFS general substrate transporter like domains"/>
    <property type="match status" value="2"/>
</dbReference>
<evidence type="ECO:0000259" key="9">
    <source>
        <dbReference type="PROSITE" id="PS50850"/>
    </source>
</evidence>
<sequence>MQAPSPKGYALRMSAFFGAFFFPLGIYIPFFAVWLNSLGVEPKEIGLILTIPMATRVIFTPFMAGIADKIGDRRLTLQIYCVVFAVTFAMITISDNLLWIALVMAVSHIAQSAIIPVSDSLAMAGTRRFDLDYGRMRSWGSLAFMVANLIGGVVLDAFGAANIIWVMVIGNMLHIIFSMTLPSDPRLNDNRNLSKGANLNWAQLKQFAQLGFWIILFAASFVQASHSVLYAFATIFWQKIGISANMTGIFWSVSILAEVTLFFYSKKISGRLSWKSLLIVGACLATLRWLLFPLELPVSGYFLLQILHAGSFACTHLGMMFFLTKMVDDELSGTAQGLFTMLTGLLMAIATFLSGYLYSLLEGDAFYIMAGISLFGLVLFLIAPMFSLGHINADTVPLDRD</sequence>
<feature type="transmembrane region" description="Helical" evidence="8">
    <location>
        <begin position="276"/>
        <end position="294"/>
    </location>
</feature>
<dbReference type="GO" id="GO:0030395">
    <property type="term" value="F:lactose binding"/>
    <property type="evidence" value="ECO:0007669"/>
    <property type="project" value="TreeGrafter"/>
</dbReference>
<dbReference type="InterPro" id="IPR026032">
    <property type="entry name" value="HcaT-like"/>
</dbReference>
<dbReference type="InterPro" id="IPR024989">
    <property type="entry name" value="MFS_assoc_dom"/>
</dbReference>
<feature type="transmembrane region" description="Helical" evidence="8">
    <location>
        <begin position="335"/>
        <end position="359"/>
    </location>
</feature>
<evidence type="ECO:0000256" key="5">
    <source>
        <dbReference type="ARBA" id="ARBA00022692"/>
    </source>
</evidence>
<dbReference type="PANTHER" id="PTHR23522:SF10">
    <property type="entry name" value="3-PHENYLPROPIONIC ACID TRANSPORTER-RELATED"/>
    <property type="match status" value="1"/>
</dbReference>
<protein>
    <recommendedName>
        <fullName evidence="9">Major facilitator superfamily (MFS) profile domain-containing protein</fullName>
    </recommendedName>
</protein>
<feature type="transmembrane region" description="Helical" evidence="8">
    <location>
        <begin position="242"/>
        <end position="264"/>
    </location>
</feature>
<keyword evidence="3" id="KW-1003">Cell membrane</keyword>
<dbReference type="EMBL" id="PKUQ01000050">
    <property type="protein sequence ID" value="PLW75461.1"/>
    <property type="molecule type" value="Genomic_DNA"/>
</dbReference>
<evidence type="ECO:0000256" key="3">
    <source>
        <dbReference type="ARBA" id="ARBA00022475"/>
    </source>
</evidence>
<dbReference type="Proteomes" id="UP000234881">
    <property type="component" value="Unassembled WGS sequence"/>
</dbReference>
<keyword evidence="5 8" id="KW-0812">Transmembrane</keyword>
<feature type="transmembrane region" description="Helical" evidence="8">
    <location>
        <begin position="75"/>
        <end position="93"/>
    </location>
</feature>
<keyword evidence="6 8" id="KW-1133">Transmembrane helix</keyword>